<dbReference type="EMBL" id="JBBKAI010000002">
    <property type="protein sequence ID" value="MEJ8662194.1"/>
    <property type="molecule type" value="Genomic_DNA"/>
</dbReference>
<organism evidence="1 2">
    <name type="scientific">Streptomyces pratisoli</name>
    <dbReference type="NCBI Taxonomy" id="3139917"/>
    <lineage>
        <taxon>Bacteria</taxon>
        <taxon>Bacillati</taxon>
        <taxon>Actinomycetota</taxon>
        <taxon>Actinomycetes</taxon>
        <taxon>Kitasatosporales</taxon>
        <taxon>Streptomycetaceae</taxon>
        <taxon>Streptomyces</taxon>
    </lineage>
</organism>
<sequence>MSTHEEETLLALADPPVCDRCSSMTLLLAQFPHSWTKARGEDVNGVREAVLCPACDRGQPAADKLLELFAKDGKLDFADVETFAELVAAWIDSVRHRPLDTAALNNEHERWRRGEL</sequence>
<evidence type="ECO:0000313" key="2">
    <source>
        <dbReference type="Proteomes" id="UP001375539"/>
    </source>
</evidence>
<dbReference type="Proteomes" id="UP001375539">
    <property type="component" value="Unassembled WGS sequence"/>
</dbReference>
<proteinExistence type="predicted"/>
<accession>A0ACC6QUZ2</accession>
<protein>
    <submittedName>
        <fullName evidence="1">DUF6300 family protein</fullName>
    </submittedName>
</protein>
<reference evidence="1" key="1">
    <citation type="submission" date="2024-03" db="EMBL/GenBank/DDBJ databases">
        <title>Novel Streptomyces species of biotechnological and ecological value are a feature of Machair soil.</title>
        <authorList>
            <person name="Prole J.R."/>
            <person name="Goodfellow M."/>
            <person name="Allenby N."/>
            <person name="Ward A.C."/>
        </authorList>
    </citation>
    <scope>NUCLEOTIDE SEQUENCE</scope>
    <source>
        <strain evidence="1">MS1.AVA.4</strain>
    </source>
</reference>
<evidence type="ECO:0000313" key="1">
    <source>
        <dbReference type="EMBL" id="MEJ8662194.1"/>
    </source>
</evidence>
<name>A0ACC6QUZ2_9ACTN</name>
<gene>
    <name evidence="1" type="ORF">WKI58_37975</name>
</gene>
<keyword evidence="2" id="KW-1185">Reference proteome</keyword>
<comment type="caution">
    <text evidence="1">The sequence shown here is derived from an EMBL/GenBank/DDBJ whole genome shotgun (WGS) entry which is preliminary data.</text>
</comment>